<evidence type="ECO:0000256" key="4">
    <source>
        <dbReference type="ARBA" id="ARBA00022857"/>
    </source>
</evidence>
<comment type="similarity">
    <text evidence="7">Belongs to the gamma-glutamyl phosphate reductase family.</text>
</comment>
<dbReference type="EC" id="1.2.1.41" evidence="7"/>
<proteinExistence type="inferred from homology"/>
<dbReference type="NCBIfam" id="TIGR00407">
    <property type="entry name" value="proA"/>
    <property type="match status" value="1"/>
</dbReference>
<keyword evidence="5 7" id="KW-0560">Oxidoreductase</keyword>
<evidence type="ECO:0000313" key="9">
    <source>
        <dbReference type="EMBL" id="GAA4442313.1"/>
    </source>
</evidence>
<dbReference type="RefSeq" id="WP_345162020.1">
    <property type="nucleotide sequence ID" value="NZ_BAABHC010000029.1"/>
</dbReference>
<protein>
    <recommendedName>
        <fullName evidence="7">Gamma-glutamyl phosphate reductase</fullName>
        <shortName evidence="7">GPR</shortName>
        <ecNumber evidence="7">1.2.1.41</ecNumber>
    </recommendedName>
    <alternativeName>
        <fullName evidence="7">Glutamate-5-semialdehyde dehydrogenase</fullName>
    </alternativeName>
    <alternativeName>
        <fullName evidence="7">Glutamyl-gamma-semialdehyde dehydrogenase</fullName>
        <shortName evidence="7">GSA dehydrogenase</shortName>
    </alternativeName>
</protein>
<keyword evidence="10" id="KW-1185">Reference proteome</keyword>
<comment type="subcellular location">
    <subcellularLocation>
        <location evidence="7">Cytoplasm</location>
    </subcellularLocation>
</comment>
<evidence type="ECO:0000259" key="8">
    <source>
        <dbReference type="Pfam" id="PF00171"/>
    </source>
</evidence>
<comment type="function">
    <text evidence="7">Catalyzes the NADPH-dependent reduction of L-glutamate 5-phosphate into L-glutamate 5-semialdehyde and phosphate. The product spontaneously undergoes cyclization to form 1-pyrroline-5-carboxylate.</text>
</comment>
<dbReference type="InterPro" id="IPR016162">
    <property type="entry name" value="Ald_DH_N"/>
</dbReference>
<evidence type="ECO:0000256" key="1">
    <source>
        <dbReference type="ARBA" id="ARBA00004985"/>
    </source>
</evidence>
<dbReference type="Gene3D" id="3.40.309.10">
    <property type="entry name" value="Aldehyde Dehydrogenase, Chain A, domain 2"/>
    <property type="match status" value="1"/>
</dbReference>
<comment type="pathway">
    <text evidence="1 7">Amino-acid biosynthesis; L-proline biosynthesis; L-glutamate 5-semialdehyde from L-glutamate: step 2/2.</text>
</comment>
<dbReference type="Gene3D" id="3.40.605.10">
    <property type="entry name" value="Aldehyde Dehydrogenase, Chain A, domain 1"/>
    <property type="match status" value="1"/>
</dbReference>
<dbReference type="SUPFAM" id="SSF53720">
    <property type="entry name" value="ALDH-like"/>
    <property type="match status" value="1"/>
</dbReference>
<keyword evidence="7" id="KW-0963">Cytoplasm</keyword>
<evidence type="ECO:0000256" key="3">
    <source>
        <dbReference type="ARBA" id="ARBA00022650"/>
    </source>
</evidence>
<dbReference type="Pfam" id="PF00171">
    <property type="entry name" value="Aldedh"/>
    <property type="match status" value="1"/>
</dbReference>
<dbReference type="Proteomes" id="UP001500552">
    <property type="component" value="Unassembled WGS sequence"/>
</dbReference>
<keyword evidence="4 7" id="KW-0521">NADP</keyword>
<evidence type="ECO:0000256" key="2">
    <source>
        <dbReference type="ARBA" id="ARBA00022605"/>
    </source>
</evidence>
<evidence type="ECO:0000256" key="5">
    <source>
        <dbReference type="ARBA" id="ARBA00023002"/>
    </source>
</evidence>
<dbReference type="InterPro" id="IPR012134">
    <property type="entry name" value="Glu-5-SA_DH"/>
</dbReference>
<keyword evidence="3 7" id="KW-0641">Proline biosynthesis</keyword>
<feature type="domain" description="Aldehyde dehydrogenase" evidence="8">
    <location>
        <begin position="35"/>
        <end position="266"/>
    </location>
</feature>
<organism evidence="9 10">
    <name type="scientific">Pontibacter saemangeumensis</name>
    <dbReference type="NCBI Taxonomy" id="1084525"/>
    <lineage>
        <taxon>Bacteria</taxon>
        <taxon>Pseudomonadati</taxon>
        <taxon>Bacteroidota</taxon>
        <taxon>Cytophagia</taxon>
        <taxon>Cytophagales</taxon>
        <taxon>Hymenobacteraceae</taxon>
        <taxon>Pontibacter</taxon>
    </lineage>
</organism>
<evidence type="ECO:0000256" key="6">
    <source>
        <dbReference type="ARBA" id="ARBA00049024"/>
    </source>
</evidence>
<reference evidence="10" key="1">
    <citation type="journal article" date="2019" name="Int. J. Syst. Evol. Microbiol.">
        <title>The Global Catalogue of Microorganisms (GCM) 10K type strain sequencing project: providing services to taxonomists for standard genome sequencing and annotation.</title>
        <authorList>
            <consortium name="The Broad Institute Genomics Platform"/>
            <consortium name="The Broad Institute Genome Sequencing Center for Infectious Disease"/>
            <person name="Wu L."/>
            <person name="Ma J."/>
        </authorList>
    </citation>
    <scope>NUCLEOTIDE SEQUENCE [LARGE SCALE GENOMIC DNA]</scope>
    <source>
        <strain evidence="10">JCM 17926</strain>
    </source>
</reference>
<dbReference type="PROSITE" id="PS01223">
    <property type="entry name" value="PROA"/>
    <property type="match status" value="1"/>
</dbReference>
<dbReference type="PANTHER" id="PTHR11063">
    <property type="entry name" value="GLUTAMATE SEMIALDEHYDE DEHYDROGENASE"/>
    <property type="match status" value="1"/>
</dbReference>
<sequence>MQLNNIFERTQKSSRSLSGLSAETVDAILRDVAAAAIEHTAFLLSENEKDLARMSPDDPKYDRLKLTASRVEGIAADMRNVAGLTSPLGEVLLQRQLPNGLHLSKVRVPLGVIGVIYEARPNVTFDVFSLCLKTGNACILKGGSDASFSNEAIESVIHQVLDKHGVSKDIVALLPPDRAATEALLGAVGYVDVLIPRGSQQLIDFVRQNAKVPVIETGAGIVHTYFDETADLEKGKEIIYNAKTRRVSVCNALDCLLLHHSRLQDLETLTAPLAAAGVTIYADKPSFEVLQKNYPQDLLQQASEEDFGTEFLSLKMALKTVESLDEALDHIATYSSRHSEAIISESEAHINRFLQQVDAAAVYANASTAFTDGAQFGLGAEIGISTQKLHARGPMGLEELTSYKWVVKGDGQTRPA</sequence>
<gene>
    <name evidence="7" type="primary">proA</name>
    <name evidence="9" type="ORF">GCM10023188_41880</name>
</gene>
<dbReference type="PANTHER" id="PTHR11063:SF8">
    <property type="entry name" value="DELTA-1-PYRROLINE-5-CARBOXYLATE SYNTHASE"/>
    <property type="match status" value="1"/>
</dbReference>
<dbReference type="HAMAP" id="MF_00412">
    <property type="entry name" value="ProA"/>
    <property type="match status" value="1"/>
</dbReference>
<dbReference type="InterPro" id="IPR016163">
    <property type="entry name" value="Ald_DH_C"/>
</dbReference>
<accession>A0ABP8M3U9</accession>
<name>A0ABP8M3U9_9BACT</name>
<dbReference type="EMBL" id="BAABHC010000029">
    <property type="protein sequence ID" value="GAA4442313.1"/>
    <property type="molecule type" value="Genomic_DNA"/>
</dbReference>
<comment type="caution">
    <text evidence="9">The sequence shown here is derived from an EMBL/GenBank/DDBJ whole genome shotgun (WGS) entry which is preliminary data.</text>
</comment>
<dbReference type="PIRSF" id="PIRSF000151">
    <property type="entry name" value="GPR"/>
    <property type="match status" value="1"/>
</dbReference>
<dbReference type="InterPro" id="IPR000965">
    <property type="entry name" value="GPR_dom"/>
</dbReference>
<dbReference type="InterPro" id="IPR015590">
    <property type="entry name" value="Aldehyde_DH_dom"/>
</dbReference>
<dbReference type="CDD" id="cd07079">
    <property type="entry name" value="ALDH_F18-19_ProA-GPR"/>
    <property type="match status" value="1"/>
</dbReference>
<dbReference type="InterPro" id="IPR020593">
    <property type="entry name" value="G-glutamylP_reductase_CS"/>
</dbReference>
<comment type="catalytic activity">
    <reaction evidence="6 7">
        <text>L-glutamate 5-semialdehyde + phosphate + NADP(+) = L-glutamyl 5-phosphate + NADPH + H(+)</text>
        <dbReference type="Rhea" id="RHEA:19541"/>
        <dbReference type="ChEBI" id="CHEBI:15378"/>
        <dbReference type="ChEBI" id="CHEBI:43474"/>
        <dbReference type="ChEBI" id="CHEBI:57783"/>
        <dbReference type="ChEBI" id="CHEBI:58066"/>
        <dbReference type="ChEBI" id="CHEBI:58274"/>
        <dbReference type="ChEBI" id="CHEBI:58349"/>
        <dbReference type="EC" id="1.2.1.41"/>
    </reaction>
</comment>
<dbReference type="InterPro" id="IPR016161">
    <property type="entry name" value="Ald_DH/histidinol_DH"/>
</dbReference>
<keyword evidence="2 7" id="KW-0028">Amino-acid biosynthesis</keyword>
<evidence type="ECO:0000313" key="10">
    <source>
        <dbReference type="Proteomes" id="UP001500552"/>
    </source>
</evidence>
<evidence type="ECO:0000256" key="7">
    <source>
        <dbReference type="HAMAP-Rule" id="MF_00412"/>
    </source>
</evidence>
<dbReference type="NCBIfam" id="NF001221">
    <property type="entry name" value="PRK00197.1"/>
    <property type="match status" value="1"/>
</dbReference>